<evidence type="ECO:0000313" key="2">
    <source>
        <dbReference type="EMBL" id="KAJ8380490.1"/>
    </source>
</evidence>
<sequence>MAIEAPATSVGHCPRFEQEGAGNGPAPEYPTRSRARGPMDSLTLYPNKVEERHVESVNRPLFACLRSAPGVKDAKRTFEVGGGRLTAATEEQVMTPP</sequence>
<dbReference type="EMBL" id="JAINUF010000001">
    <property type="protein sequence ID" value="KAJ8380490.1"/>
    <property type="molecule type" value="Genomic_DNA"/>
</dbReference>
<protein>
    <submittedName>
        <fullName evidence="2">Uncharacterized protein</fullName>
    </submittedName>
</protein>
<reference evidence="2" key="1">
    <citation type="journal article" date="2023" name="Science">
        <title>Genome structures resolve the early diversification of teleost fishes.</title>
        <authorList>
            <person name="Parey E."/>
            <person name="Louis A."/>
            <person name="Montfort J."/>
            <person name="Bouchez O."/>
            <person name="Roques C."/>
            <person name="Iampietro C."/>
            <person name="Lluch J."/>
            <person name="Castinel A."/>
            <person name="Donnadieu C."/>
            <person name="Desvignes T."/>
            <person name="Floi Bucao C."/>
            <person name="Jouanno E."/>
            <person name="Wen M."/>
            <person name="Mejri S."/>
            <person name="Dirks R."/>
            <person name="Jansen H."/>
            <person name="Henkel C."/>
            <person name="Chen W.J."/>
            <person name="Zahm M."/>
            <person name="Cabau C."/>
            <person name="Klopp C."/>
            <person name="Thompson A.W."/>
            <person name="Robinson-Rechavi M."/>
            <person name="Braasch I."/>
            <person name="Lecointre G."/>
            <person name="Bobe J."/>
            <person name="Postlethwait J.H."/>
            <person name="Berthelot C."/>
            <person name="Roest Crollius H."/>
            <person name="Guiguen Y."/>
        </authorList>
    </citation>
    <scope>NUCLEOTIDE SEQUENCE</scope>
    <source>
        <strain evidence="2">WJC10195</strain>
    </source>
</reference>
<evidence type="ECO:0000256" key="1">
    <source>
        <dbReference type="SAM" id="MobiDB-lite"/>
    </source>
</evidence>
<feature type="region of interest" description="Disordered" evidence="1">
    <location>
        <begin position="1"/>
        <end position="41"/>
    </location>
</feature>
<comment type="caution">
    <text evidence="2">The sequence shown here is derived from an EMBL/GenBank/DDBJ whole genome shotgun (WGS) entry which is preliminary data.</text>
</comment>
<dbReference type="Proteomes" id="UP001152622">
    <property type="component" value="Chromosome 1"/>
</dbReference>
<organism evidence="2 3">
    <name type="scientific">Synaphobranchus kaupii</name>
    <name type="common">Kaup's arrowtooth eel</name>
    <dbReference type="NCBI Taxonomy" id="118154"/>
    <lineage>
        <taxon>Eukaryota</taxon>
        <taxon>Metazoa</taxon>
        <taxon>Chordata</taxon>
        <taxon>Craniata</taxon>
        <taxon>Vertebrata</taxon>
        <taxon>Euteleostomi</taxon>
        <taxon>Actinopterygii</taxon>
        <taxon>Neopterygii</taxon>
        <taxon>Teleostei</taxon>
        <taxon>Anguilliformes</taxon>
        <taxon>Synaphobranchidae</taxon>
        <taxon>Synaphobranchus</taxon>
    </lineage>
</organism>
<proteinExistence type="predicted"/>
<name>A0A9Q1JD44_SYNKA</name>
<accession>A0A9Q1JD44</accession>
<gene>
    <name evidence="2" type="ORF">SKAU_G00012680</name>
</gene>
<evidence type="ECO:0000313" key="3">
    <source>
        <dbReference type="Proteomes" id="UP001152622"/>
    </source>
</evidence>
<keyword evidence="3" id="KW-1185">Reference proteome</keyword>
<dbReference type="AlphaFoldDB" id="A0A9Q1JD44"/>